<dbReference type="InterPro" id="IPR051233">
    <property type="entry name" value="Desulfoferrodoxin_SOR"/>
</dbReference>
<dbReference type="AlphaFoldDB" id="A0A2K2U8R4"/>
<dbReference type="Proteomes" id="UP000236488">
    <property type="component" value="Unassembled WGS sequence"/>
</dbReference>
<proteinExistence type="inferred from homology"/>
<dbReference type="EC" id="1.15.1.2" evidence="2"/>
<keyword evidence="14" id="KW-1185">Reference proteome</keyword>
<sequence length="126" mass="13546">MDLKFYKCLHCGNVAVKPFDAGVPLVCCGEPMAELTANTTDAAVEKHVPVVTVDGANVHVEVGSTLHPMTDEHLISFICLVTKNGYQIRELTSADAPTADFAVAEGDAPVKVYEYCNLHGLWVAEV</sequence>
<gene>
    <name evidence="13" type="ORF">C2L80_00465</name>
</gene>
<dbReference type="GO" id="GO:0005506">
    <property type="term" value="F:iron ion binding"/>
    <property type="evidence" value="ECO:0007669"/>
    <property type="project" value="InterPro"/>
</dbReference>
<organism evidence="13 14">
    <name type="scientific">Rubneribacter badeniensis</name>
    <dbReference type="NCBI Taxonomy" id="2070688"/>
    <lineage>
        <taxon>Bacteria</taxon>
        <taxon>Bacillati</taxon>
        <taxon>Actinomycetota</taxon>
        <taxon>Coriobacteriia</taxon>
        <taxon>Eggerthellales</taxon>
        <taxon>Eggerthellaceae</taxon>
        <taxon>Rubneribacter</taxon>
    </lineage>
</organism>
<dbReference type="SUPFAM" id="SSF57802">
    <property type="entry name" value="Rubredoxin-like"/>
    <property type="match status" value="1"/>
</dbReference>
<evidence type="ECO:0000256" key="2">
    <source>
        <dbReference type="ARBA" id="ARBA00012679"/>
    </source>
</evidence>
<dbReference type="PANTHER" id="PTHR36541:SF1">
    <property type="entry name" value="SUPEROXIDE REDUCTASE-RELATED"/>
    <property type="match status" value="1"/>
</dbReference>
<comment type="caution">
    <text evidence="13">The sequence shown here is derived from an EMBL/GenBank/DDBJ whole genome shotgun (WGS) entry which is preliminary data.</text>
</comment>
<comment type="catalytic activity">
    <reaction evidence="10">
        <text>reduced [rubredoxin] + superoxide + 2 H(+) = oxidized [rubredoxin] + H2O2</text>
        <dbReference type="Rhea" id="RHEA:21324"/>
        <dbReference type="Rhea" id="RHEA-COMP:10302"/>
        <dbReference type="Rhea" id="RHEA-COMP:10303"/>
        <dbReference type="ChEBI" id="CHEBI:15378"/>
        <dbReference type="ChEBI" id="CHEBI:16240"/>
        <dbReference type="ChEBI" id="CHEBI:18421"/>
        <dbReference type="ChEBI" id="CHEBI:29033"/>
        <dbReference type="ChEBI" id="CHEBI:29034"/>
        <dbReference type="EC" id="1.15.1.2"/>
    </reaction>
</comment>
<dbReference type="InterPro" id="IPR004462">
    <property type="entry name" value="Desulfoferrodoxin_N"/>
</dbReference>
<dbReference type="Pfam" id="PF01880">
    <property type="entry name" value="Desulfoferrodox"/>
    <property type="match status" value="1"/>
</dbReference>
<dbReference type="Gene3D" id="2.60.40.730">
    <property type="entry name" value="SOR catalytic domain"/>
    <property type="match status" value="1"/>
</dbReference>
<evidence type="ECO:0000256" key="10">
    <source>
        <dbReference type="ARBA" id="ARBA00047448"/>
    </source>
</evidence>
<keyword evidence="7" id="KW-0408">Iron</keyword>
<accession>A0A2K2U8R4</accession>
<keyword evidence="4" id="KW-0813">Transport</keyword>
<dbReference type="SUPFAM" id="SSF49367">
    <property type="entry name" value="Superoxide reductase-like"/>
    <property type="match status" value="1"/>
</dbReference>
<evidence type="ECO:0000256" key="8">
    <source>
        <dbReference type="ARBA" id="ARBA00024690"/>
    </source>
</evidence>
<comment type="function">
    <text evidence="8">Catalyzes the one-electron reduction of superoxide anion radical to hydrogen peroxide at a nonheme ferrous iron center. Plays a fundamental role in case of oxidative stress via its superoxide detoxification activity.</text>
</comment>
<comment type="similarity">
    <text evidence="1">Belongs to the desulfoferrodoxin family.</text>
</comment>
<feature type="domain" description="Desulfoferrodoxin N-terminal" evidence="12">
    <location>
        <begin position="4"/>
        <end position="33"/>
    </location>
</feature>
<evidence type="ECO:0000313" key="14">
    <source>
        <dbReference type="Proteomes" id="UP000236488"/>
    </source>
</evidence>
<evidence type="ECO:0000259" key="12">
    <source>
        <dbReference type="Pfam" id="PF06397"/>
    </source>
</evidence>
<dbReference type="InterPro" id="IPR002742">
    <property type="entry name" value="Desulfoferrodoxin_Fe-bd_dom"/>
</dbReference>
<evidence type="ECO:0000256" key="4">
    <source>
        <dbReference type="ARBA" id="ARBA00022448"/>
    </source>
</evidence>
<dbReference type="InterPro" id="IPR036073">
    <property type="entry name" value="Desulfoferrodoxin_Fe-bd_dom_sf"/>
</dbReference>
<name>A0A2K2U8R4_9ACTN</name>
<evidence type="ECO:0000256" key="5">
    <source>
        <dbReference type="ARBA" id="ARBA00022723"/>
    </source>
</evidence>
<evidence type="ECO:0000256" key="6">
    <source>
        <dbReference type="ARBA" id="ARBA00022982"/>
    </source>
</evidence>
<evidence type="ECO:0000256" key="3">
    <source>
        <dbReference type="ARBA" id="ARBA00014839"/>
    </source>
</evidence>
<dbReference type="Pfam" id="PF06397">
    <property type="entry name" value="Desulfoferrod_N"/>
    <property type="match status" value="1"/>
</dbReference>
<feature type="domain" description="Desulfoferrodoxin ferrous iron-binding" evidence="11">
    <location>
        <begin position="40"/>
        <end position="124"/>
    </location>
</feature>
<dbReference type="GO" id="GO:0050605">
    <property type="term" value="F:superoxide reductase activity"/>
    <property type="evidence" value="ECO:0007669"/>
    <property type="project" value="UniProtKB-EC"/>
</dbReference>
<evidence type="ECO:0000259" key="11">
    <source>
        <dbReference type="Pfam" id="PF01880"/>
    </source>
</evidence>
<dbReference type="RefSeq" id="WP_087195359.1">
    <property type="nucleotide sequence ID" value="NZ_PPEL01000001.1"/>
</dbReference>
<dbReference type="EMBL" id="PPEL01000001">
    <property type="protein sequence ID" value="PNV66632.1"/>
    <property type="molecule type" value="Genomic_DNA"/>
</dbReference>
<protein>
    <recommendedName>
        <fullName evidence="3">Desulfoferrodoxin</fullName>
        <ecNumber evidence="2">1.15.1.2</ecNumber>
    </recommendedName>
    <alternativeName>
        <fullName evidence="9">Superoxide reductase</fullName>
    </alternativeName>
</protein>
<dbReference type="PANTHER" id="PTHR36541">
    <property type="entry name" value="SUPEROXIDE REDUCTASE-RELATED"/>
    <property type="match status" value="1"/>
</dbReference>
<evidence type="ECO:0000256" key="9">
    <source>
        <dbReference type="ARBA" id="ARBA00031398"/>
    </source>
</evidence>
<reference evidence="13 14" key="1">
    <citation type="journal article" date="2018" name="Int. J. Syst. Evol. Microbiol.">
        <title>Rubneribacter badeniensis gen. nov., sp. nov. and Enteroscipio rubneri gen. nov., sp. nov., new members of the Eggerthellaceae isolated from human faeces.</title>
        <authorList>
            <person name="Danylec N."/>
            <person name="Gobl A."/>
            <person name="Stoll D.A."/>
            <person name="Hetzer B."/>
            <person name="Kulling S.E."/>
            <person name="Huch M."/>
        </authorList>
    </citation>
    <scope>NUCLEOTIDE SEQUENCE [LARGE SCALE GENOMIC DNA]</scope>
    <source>
        <strain evidence="13 14">ResAG-85</strain>
    </source>
</reference>
<keyword evidence="5" id="KW-0479">Metal-binding</keyword>
<evidence type="ECO:0000313" key="13">
    <source>
        <dbReference type="EMBL" id="PNV66632.1"/>
    </source>
</evidence>
<keyword evidence="6" id="KW-0249">Electron transport</keyword>
<evidence type="ECO:0000256" key="1">
    <source>
        <dbReference type="ARBA" id="ARBA00005941"/>
    </source>
</evidence>
<evidence type="ECO:0000256" key="7">
    <source>
        <dbReference type="ARBA" id="ARBA00023004"/>
    </source>
</evidence>